<organism evidence="19 20">
    <name type="scientific">Flavobacterium hydrophilum</name>
    <dbReference type="NCBI Taxonomy" id="2211445"/>
    <lineage>
        <taxon>Bacteria</taxon>
        <taxon>Pseudomonadati</taxon>
        <taxon>Bacteroidota</taxon>
        <taxon>Flavobacteriia</taxon>
        <taxon>Flavobacteriales</taxon>
        <taxon>Flavobacteriaceae</taxon>
        <taxon>Flavobacterium</taxon>
    </lineage>
</organism>
<dbReference type="GO" id="GO:0009279">
    <property type="term" value="C:cell outer membrane"/>
    <property type="evidence" value="ECO:0007669"/>
    <property type="project" value="UniProtKB-SubCell"/>
</dbReference>
<comment type="caution">
    <text evidence="19">The sequence shown here is derived from an EMBL/GenBank/DDBJ whole genome shotgun (WGS) entry which is preliminary data.</text>
</comment>
<dbReference type="InterPro" id="IPR037066">
    <property type="entry name" value="Plug_dom_sf"/>
</dbReference>
<comment type="similarity">
    <text evidence="2 14 15">Belongs to the TonB-dependent receptor family.</text>
</comment>
<dbReference type="NCBIfam" id="TIGR01783">
    <property type="entry name" value="TonB-siderophor"/>
    <property type="match status" value="1"/>
</dbReference>
<evidence type="ECO:0000259" key="17">
    <source>
        <dbReference type="Pfam" id="PF00593"/>
    </source>
</evidence>
<dbReference type="Gene3D" id="2.170.130.10">
    <property type="entry name" value="TonB-dependent receptor, plug domain"/>
    <property type="match status" value="1"/>
</dbReference>
<keyword evidence="8" id="KW-0408">Iron</keyword>
<keyword evidence="5" id="KW-0410">Iron transport</keyword>
<dbReference type="Gene3D" id="2.40.170.20">
    <property type="entry name" value="TonB-dependent receptor, beta-barrel domain"/>
    <property type="match status" value="1"/>
</dbReference>
<evidence type="ECO:0000256" key="14">
    <source>
        <dbReference type="PROSITE-ProRule" id="PRU01360"/>
    </source>
</evidence>
<gene>
    <name evidence="19" type="ORF">DMB68_05000</name>
</gene>
<keyword evidence="12 19" id="KW-0675">Receptor</keyword>
<evidence type="ECO:0000256" key="3">
    <source>
        <dbReference type="ARBA" id="ARBA00022448"/>
    </source>
</evidence>
<keyword evidence="9" id="KW-0406">Ion transport</keyword>
<keyword evidence="3 14" id="KW-0813">Transport</keyword>
<accession>A0A2V4C977</accession>
<feature type="chain" id="PRO_5015922676" evidence="16">
    <location>
        <begin position="29"/>
        <end position="818"/>
    </location>
</feature>
<evidence type="ECO:0000256" key="12">
    <source>
        <dbReference type="ARBA" id="ARBA00023170"/>
    </source>
</evidence>
<dbReference type="Gene3D" id="2.60.40.1120">
    <property type="entry name" value="Carboxypeptidase-like, regulatory domain"/>
    <property type="match status" value="1"/>
</dbReference>
<evidence type="ECO:0000313" key="19">
    <source>
        <dbReference type="EMBL" id="PXY46530.1"/>
    </source>
</evidence>
<dbReference type="PROSITE" id="PS01156">
    <property type="entry name" value="TONB_DEPENDENT_REC_2"/>
    <property type="match status" value="1"/>
</dbReference>
<name>A0A2V4C977_9FLAO</name>
<evidence type="ECO:0000256" key="7">
    <source>
        <dbReference type="ARBA" id="ARBA00022729"/>
    </source>
</evidence>
<evidence type="ECO:0000256" key="16">
    <source>
        <dbReference type="SAM" id="SignalP"/>
    </source>
</evidence>
<dbReference type="RefSeq" id="WP_110345538.1">
    <property type="nucleotide sequence ID" value="NZ_QJHL01000001.1"/>
</dbReference>
<keyword evidence="11 14" id="KW-0472">Membrane</keyword>
<dbReference type="SUPFAM" id="SSF49464">
    <property type="entry name" value="Carboxypeptidase regulatory domain-like"/>
    <property type="match status" value="1"/>
</dbReference>
<dbReference type="Pfam" id="PF00593">
    <property type="entry name" value="TonB_dep_Rec_b-barrel"/>
    <property type="match status" value="1"/>
</dbReference>
<evidence type="ECO:0000256" key="9">
    <source>
        <dbReference type="ARBA" id="ARBA00023065"/>
    </source>
</evidence>
<evidence type="ECO:0000256" key="13">
    <source>
        <dbReference type="ARBA" id="ARBA00023237"/>
    </source>
</evidence>
<keyword evidence="6 14" id="KW-0812">Transmembrane</keyword>
<dbReference type="PANTHER" id="PTHR32552:SF68">
    <property type="entry name" value="FERRICHROME OUTER MEMBRANE TRANSPORTER_PHAGE RECEPTOR"/>
    <property type="match status" value="1"/>
</dbReference>
<dbReference type="GO" id="GO:0038023">
    <property type="term" value="F:signaling receptor activity"/>
    <property type="evidence" value="ECO:0007669"/>
    <property type="project" value="InterPro"/>
</dbReference>
<dbReference type="InterPro" id="IPR039426">
    <property type="entry name" value="TonB-dep_rcpt-like"/>
</dbReference>
<dbReference type="GO" id="GO:0015891">
    <property type="term" value="P:siderophore transport"/>
    <property type="evidence" value="ECO:0007669"/>
    <property type="project" value="InterPro"/>
</dbReference>
<keyword evidence="4 14" id="KW-1134">Transmembrane beta strand</keyword>
<comment type="subcellular location">
    <subcellularLocation>
        <location evidence="1 14">Cell outer membrane</location>
        <topology evidence="1 14">Multi-pass membrane protein</topology>
    </subcellularLocation>
</comment>
<evidence type="ECO:0000256" key="8">
    <source>
        <dbReference type="ARBA" id="ARBA00023004"/>
    </source>
</evidence>
<keyword evidence="13 14" id="KW-0998">Cell outer membrane</keyword>
<reference evidence="19 20" key="1">
    <citation type="submission" date="2018-05" db="EMBL/GenBank/DDBJ databases">
        <title>Flavobacterium sp. strain IMCC34758, incomplete genome.</title>
        <authorList>
            <person name="Joung Y."/>
        </authorList>
    </citation>
    <scope>NUCLEOTIDE SEQUENCE [LARGE SCALE GENOMIC DNA]</scope>
    <source>
        <strain evidence="19 20">IMCC34758</strain>
    </source>
</reference>
<keyword evidence="20" id="KW-1185">Reference proteome</keyword>
<evidence type="ECO:0000256" key="5">
    <source>
        <dbReference type="ARBA" id="ARBA00022496"/>
    </source>
</evidence>
<feature type="domain" description="TonB-dependent receptor plug" evidence="18">
    <location>
        <begin position="144"/>
        <end position="238"/>
    </location>
</feature>
<dbReference type="GO" id="GO:0015344">
    <property type="term" value="F:siderophore uptake transmembrane transporter activity"/>
    <property type="evidence" value="ECO:0007669"/>
    <property type="project" value="TreeGrafter"/>
</dbReference>
<dbReference type="InterPro" id="IPR012910">
    <property type="entry name" value="Plug_dom"/>
</dbReference>
<dbReference type="EMBL" id="QJHL01000001">
    <property type="protein sequence ID" value="PXY46530.1"/>
    <property type="molecule type" value="Genomic_DNA"/>
</dbReference>
<dbReference type="OrthoDB" id="9775095at2"/>
<dbReference type="InterPro" id="IPR010105">
    <property type="entry name" value="TonB_sidphr_rcpt"/>
</dbReference>
<evidence type="ECO:0000256" key="15">
    <source>
        <dbReference type="RuleBase" id="RU003357"/>
    </source>
</evidence>
<dbReference type="CDD" id="cd01347">
    <property type="entry name" value="ligand_gated_channel"/>
    <property type="match status" value="1"/>
</dbReference>
<dbReference type="PANTHER" id="PTHR32552">
    <property type="entry name" value="FERRICHROME IRON RECEPTOR-RELATED"/>
    <property type="match status" value="1"/>
</dbReference>
<dbReference type="SUPFAM" id="SSF56935">
    <property type="entry name" value="Porins"/>
    <property type="match status" value="1"/>
</dbReference>
<proteinExistence type="inferred from homology"/>
<feature type="signal peptide" evidence="16">
    <location>
        <begin position="1"/>
        <end position="28"/>
    </location>
</feature>
<keyword evidence="10 15" id="KW-0798">TonB box</keyword>
<dbReference type="InterPro" id="IPR010917">
    <property type="entry name" value="TonB_rcpt_CS"/>
</dbReference>
<dbReference type="Pfam" id="PF13715">
    <property type="entry name" value="CarbopepD_reg_2"/>
    <property type="match status" value="1"/>
</dbReference>
<evidence type="ECO:0000256" key="10">
    <source>
        <dbReference type="ARBA" id="ARBA00023077"/>
    </source>
</evidence>
<evidence type="ECO:0000256" key="4">
    <source>
        <dbReference type="ARBA" id="ARBA00022452"/>
    </source>
</evidence>
<feature type="domain" description="TonB-dependent receptor-like beta-barrel" evidence="17">
    <location>
        <begin position="360"/>
        <end position="789"/>
    </location>
</feature>
<evidence type="ECO:0000256" key="11">
    <source>
        <dbReference type="ARBA" id="ARBA00023136"/>
    </source>
</evidence>
<evidence type="ECO:0000256" key="1">
    <source>
        <dbReference type="ARBA" id="ARBA00004571"/>
    </source>
</evidence>
<evidence type="ECO:0000313" key="20">
    <source>
        <dbReference type="Proteomes" id="UP000247681"/>
    </source>
</evidence>
<dbReference type="InterPro" id="IPR000531">
    <property type="entry name" value="Beta-barrel_TonB"/>
</dbReference>
<dbReference type="Proteomes" id="UP000247681">
    <property type="component" value="Unassembled WGS sequence"/>
</dbReference>
<dbReference type="InterPro" id="IPR036942">
    <property type="entry name" value="Beta-barrel_TonB_sf"/>
</dbReference>
<dbReference type="PROSITE" id="PS52016">
    <property type="entry name" value="TONB_DEPENDENT_REC_3"/>
    <property type="match status" value="1"/>
</dbReference>
<evidence type="ECO:0000259" key="18">
    <source>
        <dbReference type="Pfam" id="PF07715"/>
    </source>
</evidence>
<sequence>MNYLNLRPQHFIFIICLFLILTTTNTLAQTNGKLKGSITTSDGEPAAGVNVILKNTKYNTVTNQDGNFELNRLKSNDYVLQISLTGYEALEQEVKVNGNETTKLNLQLKVSNKQLQEVTIYNNNRAKLFPKQSNYVSKMPLKNIENPQVYNVVTADLLKEQAITNFDDAIKNIPGIQKLWESTGRSGGGSSFYAIRGFQTQANIVNGLPGLTNGSLDPSNIERIEVIKGPSGTLFGSSLISYGGLINTVTKKPYSGFGAEVSYLTGSFGLNRVTADVNTNVDESDNVAIRVNAAYQTENSFQDAGFRTSYFLAPVLSYKVSEKLSFLINTEFMQEERAVPPMLFLGRSSPLQFANLEELNYNTKLSFYGNDLSIKNPKFNLQAQMNYKISDQWTSQTALSRSSAKSDGYYSYMPDNENGLGEFAVNITKEQSQTVTTDIQQNFIGDFKIGNIRNRIVAGLDYFAQEVTYGGSGYAWLYNTTPQGDVNYLNPYTGTVDPPTYPTRSSVDAVLAKSGSIIYNNKEATYSVYASDVVNILPGLMAMASLRVDYFDTEGDTKTDSDNYNQTSLSPKFGLVYQPVIDKLALFANYMNGFKNISPKKTYNTNGDVTGTATFKPEHANQLEFGVKANLLDEKLNATVSYYNIEVDNLVTTDPNIPLNSRQEGTARSKGFEFDLNASPVKGLNIIAGYSYNDSKITKGGLNNVWLEEGKRPMWSGPESLVNFWANYKFTDGALKDFGLGFGGNYASENAVVNSDKLGKFVLPFYTVINGSVFYGTNKFRVALNINNITNKEYFNGGWGTVNPQKPRNVVASFSYKF</sequence>
<dbReference type="AlphaFoldDB" id="A0A2V4C977"/>
<keyword evidence="7 16" id="KW-0732">Signal</keyword>
<dbReference type="Pfam" id="PF07715">
    <property type="entry name" value="Plug"/>
    <property type="match status" value="1"/>
</dbReference>
<protein>
    <submittedName>
        <fullName evidence="19">TonB-dependent siderophore receptor</fullName>
    </submittedName>
</protein>
<dbReference type="InterPro" id="IPR008969">
    <property type="entry name" value="CarboxyPept-like_regulatory"/>
</dbReference>
<evidence type="ECO:0000256" key="2">
    <source>
        <dbReference type="ARBA" id="ARBA00009810"/>
    </source>
</evidence>
<evidence type="ECO:0000256" key="6">
    <source>
        <dbReference type="ARBA" id="ARBA00022692"/>
    </source>
</evidence>